<feature type="compositionally biased region" description="Basic and acidic residues" evidence="2">
    <location>
        <begin position="207"/>
        <end position="221"/>
    </location>
</feature>
<keyword evidence="1" id="KW-0175">Coiled coil</keyword>
<protein>
    <submittedName>
        <fullName evidence="3">Uncharacterized protein</fullName>
    </submittedName>
</protein>
<feature type="region of interest" description="Disordered" evidence="2">
    <location>
        <begin position="184"/>
        <end position="221"/>
    </location>
</feature>
<feature type="coiled-coil region" evidence="1">
    <location>
        <begin position="225"/>
        <end position="266"/>
    </location>
</feature>
<evidence type="ECO:0000313" key="4">
    <source>
        <dbReference type="Proteomes" id="UP001470230"/>
    </source>
</evidence>
<evidence type="ECO:0000256" key="2">
    <source>
        <dbReference type="SAM" id="MobiDB-lite"/>
    </source>
</evidence>
<feature type="compositionally biased region" description="Acidic residues" evidence="2">
    <location>
        <begin position="186"/>
        <end position="196"/>
    </location>
</feature>
<dbReference type="EMBL" id="JAPFFF010000003">
    <property type="protein sequence ID" value="KAK8894941.1"/>
    <property type="molecule type" value="Genomic_DNA"/>
</dbReference>
<reference evidence="3 4" key="1">
    <citation type="submission" date="2024-04" db="EMBL/GenBank/DDBJ databases">
        <title>Tritrichomonas musculus Genome.</title>
        <authorList>
            <person name="Alves-Ferreira E."/>
            <person name="Grigg M."/>
            <person name="Lorenzi H."/>
            <person name="Galac M."/>
        </authorList>
    </citation>
    <scope>NUCLEOTIDE SEQUENCE [LARGE SCALE GENOMIC DNA]</scope>
    <source>
        <strain evidence="3 4">EAF2021</strain>
    </source>
</reference>
<keyword evidence="4" id="KW-1185">Reference proteome</keyword>
<gene>
    <name evidence="3" type="ORF">M9Y10_023383</name>
</gene>
<comment type="caution">
    <text evidence="3">The sequence shown here is derived from an EMBL/GenBank/DDBJ whole genome shotgun (WGS) entry which is preliminary data.</text>
</comment>
<evidence type="ECO:0000256" key="1">
    <source>
        <dbReference type="SAM" id="Coils"/>
    </source>
</evidence>
<evidence type="ECO:0000313" key="3">
    <source>
        <dbReference type="EMBL" id="KAK8894941.1"/>
    </source>
</evidence>
<organism evidence="3 4">
    <name type="scientific">Tritrichomonas musculus</name>
    <dbReference type="NCBI Taxonomy" id="1915356"/>
    <lineage>
        <taxon>Eukaryota</taxon>
        <taxon>Metamonada</taxon>
        <taxon>Parabasalia</taxon>
        <taxon>Tritrichomonadida</taxon>
        <taxon>Tritrichomonadidae</taxon>
        <taxon>Tritrichomonas</taxon>
    </lineage>
</organism>
<dbReference type="Proteomes" id="UP001470230">
    <property type="component" value="Unassembled WGS sequence"/>
</dbReference>
<feature type="coiled-coil region" evidence="1">
    <location>
        <begin position="118"/>
        <end position="180"/>
    </location>
</feature>
<accession>A0ABR2KV64</accession>
<sequence length="287" mass="33652">MQRRPETAYSINRYGIIPNSSKDVATSKPHTVLEQRKFSNQMTICYVSPRRQTLIKSTEIKTKKEIYEWIQNYHPNGIEILSKIALQTRSNYKALINKALSDLRIVEKRANIMDKKDLEEKSKNSSKVENQIAEYEKKLQKINNENQRLRNELNSSRLLYDSMEDDIKQLQSVIKNVKSKLSSNTEDFDYEEEEEEKNINQNSMHATNEKESKKENKNRGKDDVAKAIDHNIQSTNFQIEELKEEEKRLEQELIKLETKLMELTLEERSLLCGQFLPPPSVINLNET</sequence>
<name>A0ABR2KV64_9EUKA</name>
<proteinExistence type="predicted"/>